<dbReference type="EMBL" id="VFLP01000031">
    <property type="protein sequence ID" value="TRX93078.1"/>
    <property type="molecule type" value="Genomic_DNA"/>
</dbReference>
<dbReference type="AlphaFoldDB" id="A0A553HYQ0"/>
<dbReference type="Proteomes" id="UP000319160">
    <property type="component" value="Unassembled WGS sequence"/>
</dbReference>
<name>A0A553HYQ0_9PEZI</name>
<evidence type="ECO:0000256" key="1">
    <source>
        <dbReference type="SAM" id="MobiDB-lite"/>
    </source>
</evidence>
<sequence>MAEEEDLLGAKIGQLLQVTAHNSGDASAEARQQCDRRRLQQLSVATTSVDTLVIVRFPAGDFVDCDGYKWETKVFFMDSQQLLATGSTVFAAQLSPEAQAQTRRRLNHDSRPYPHSTFVLDLTPPIEGVESASLVAQMSLSDGLRNWWQSCYVSFVSKRLVSGHDDVCHKHLELFLSGYNLKLNADAASSVGEIQYPEPRKIVDYCPIRHRAAILRLLMAIRQGDLVLDSAPRTATMIVIARYFDCVKVVKDSVLTWFMSDPNQEFIQVNPEDALWMGWMAELRPVTRAAFRILVVERAAEILDDKRAVDSNKRQPSILGRTRESVADEQETCIQHAAQKLAQRASSLYAHLMSDDVNTFLGIKRWPASSPVLCEAIRAYIRELVSDAMSDDKGRNRDTESINTIMEEFDRNRARYVQTVDLMPTKEIYLGLSPQQRLLTCAFWRRFSEFASMPYKLYSHATYDMLELEAQRSYSMFDGDAFHSEFLSAILDLGAQWTNGELEVNIPRNGFLVLNLSDEEFKFLPLWAGGLDDGTGGVYQTDIPDAERGFPIAPGPGFCTGETITDDRSSTVTDGDLAAATPTGSSMISLTIGRSIRPAASQETTFDGSRLATPSSSIRGNKALEPYGGFEWTPDTWDHDEMQELHEMLSLDYDDYDTDTADLSDYPFYTSGDDSNDGTENANGTENTDDTTAHQSST</sequence>
<proteinExistence type="predicted"/>
<protein>
    <submittedName>
        <fullName evidence="2">Uncharacterized protein</fullName>
    </submittedName>
</protein>
<accession>A0A553HYQ0</accession>
<dbReference type="OrthoDB" id="5371510at2759"/>
<feature type="compositionally biased region" description="Polar residues" evidence="1">
    <location>
        <begin position="601"/>
        <end position="619"/>
    </location>
</feature>
<feature type="region of interest" description="Disordered" evidence="1">
    <location>
        <begin position="662"/>
        <end position="698"/>
    </location>
</feature>
<organism evidence="2 3">
    <name type="scientific">Xylaria flabelliformis</name>
    <dbReference type="NCBI Taxonomy" id="2512241"/>
    <lineage>
        <taxon>Eukaryota</taxon>
        <taxon>Fungi</taxon>
        <taxon>Dikarya</taxon>
        <taxon>Ascomycota</taxon>
        <taxon>Pezizomycotina</taxon>
        <taxon>Sordariomycetes</taxon>
        <taxon>Xylariomycetidae</taxon>
        <taxon>Xylariales</taxon>
        <taxon>Xylariaceae</taxon>
        <taxon>Xylaria</taxon>
    </lineage>
</organism>
<reference evidence="3" key="1">
    <citation type="submission" date="2019-06" db="EMBL/GenBank/DDBJ databases">
        <title>Draft genome sequence of the griseofulvin-producing fungus Xylaria cubensis strain G536.</title>
        <authorList>
            <person name="Mead M.E."/>
            <person name="Raja H.A."/>
            <person name="Steenwyk J.L."/>
            <person name="Knowles S.L."/>
            <person name="Oberlies N.H."/>
            <person name="Rokas A."/>
        </authorList>
    </citation>
    <scope>NUCLEOTIDE SEQUENCE [LARGE SCALE GENOMIC DNA]</scope>
    <source>
        <strain evidence="3">G536</strain>
    </source>
</reference>
<evidence type="ECO:0000313" key="2">
    <source>
        <dbReference type="EMBL" id="TRX93078.1"/>
    </source>
</evidence>
<keyword evidence="3" id="KW-1185">Reference proteome</keyword>
<gene>
    <name evidence="2" type="ORF">FHL15_005946</name>
</gene>
<feature type="region of interest" description="Disordered" evidence="1">
    <location>
        <begin position="599"/>
        <end position="620"/>
    </location>
</feature>
<comment type="caution">
    <text evidence="2">The sequence shown here is derived from an EMBL/GenBank/DDBJ whole genome shotgun (WGS) entry which is preliminary data.</text>
</comment>
<evidence type="ECO:0000313" key="3">
    <source>
        <dbReference type="Proteomes" id="UP000319160"/>
    </source>
</evidence>
<dbReference type="STRING" id="2512241.A0A553HYQ0"/>